<keyword evidence="4" id="KW-1185">Reference proteome</keyword>
<sequence length="521" mass="57535">MSGRDQFMTTTLANAAIEKHVKFWDRKNKGYITPIDTVFGGYSTYASEFDSWMPDPMCRTRMEKLQKTSQGAPYDTYGQLDLDEFDKLFDKHAKSDISGKTITLKELMEWNEATYKDPLTWSATALEWLAIYLLVGNKGVVKREDILAAYDGTLFYKVRDRNKQHRTILDDSSSSAPSTSKAMPRSSSSLNISGVMVPKSYVRQLETQLNNAVNILPRSTVITLESRLRNWLSVVQQQQHQQHEHQRQPILKGVSTPAPTRRSLFGLMGNEQDSTEQGASSSSPSLFTGGLTGVMAINLLDRSMALTGVQGYEKGSSNSSDDGSPDDINSPHLSGLMQSSLDDDAHNDQDDDDTAYGTSHSSYTLAGVRPEGEDYYRDSPQINWLRSAPLTGVSPSTSLTTRLADHDDDNDDDFDEHRMRSSSLTGIVSTPPLTTDQGSVSSDLDDTKIAEDKDQRQPSCTPPFTGSPSSHDEEDDDDDELPDSPNDAAPKSNDQSSNDSLKKPGDRASWPSLTEVVPSED</sequence>
<evidence type="ECO:0000313" key="3">
    <source>
        <dbReference type="EMBL" id="SAM07631.1"/>
    </source>
</evidence>
<feature type="region of interest" description="Disordered" evidence="2">
    <location>
        <begin position="239"/>
        <end position="265"/>
    </location>
</feature>
<comment type="similarity">
    <text evidence="1">Belongs to the caleosin family.</text>
</comment>
<accession>A0A163MQQ7</accession>
<dbReference type="Proteomes" id="UP000078561">
    <property type="component" value="Unassembled WGS sequence"/>
</dbReference>
<feature type="compositionally biased region" description="Polar residues" evidence="2">
    <location>
        <begin position="421"/>
        <end position="442"/>
    </location>
</feature>
<dbReference type="GO" id="GO:0005509">
    <property type="term" value="F:calcium ion binding"/>
    <property type="evidence" value="ECO:0007669"/>
    <property type="project" value="TreeGrafter"/>
</dbReference>
<dbReference type="OrthoDB" id="640742at2759"/>
<dbReference type="InterPro" id="IPR007736">
    <property type="entry name" value="Caleosin-related"/>
</dbReference>
<dbReference type="PANTHER" id="PTHR31495:SF0">
    <property type="entry name" value="BINDING PROTEIN CALEOSIN, PUTATIVE (AFU_ORTHOLOGUE AFUA_5G13750)-RELATED"/>
    <property type="match status" value="1"/>
</dbReference>
<feature type="region of interest" description="Disordered" evidence="2">
    <location>
        <begin position="387"/>
        <end position="521"/>
    </location>
</feature>
<feature type="compositionally biased region" description="Acidic residues" evidence="2">
    <location>
        <begin position="472"/>
        <end position="482"/>
    </location>
</feature>
<dbReference type="GO" id="GO:0004497">
    <property type="term" value="F:monooxygenase activity"/>
    <property type="evidence" value="ECO:0007669"/>
    <property type="project" value="TreeGrafter"/>
</dbReference>
<proteinExistence type="inferred from homology"/>
<evidence type="ECO:0000256" key="2">
    <source>
        <dbReference type="SAM" id="MobiDB-lite"/>
    </source>
</evidence>
<evidence type="ECO:0000256" key="1">
    <source>
        <dbReference type="ARBA" id="ARBA00006765"/>
    </source>
</evidence>
<gene>
    <name evidence="3" type="primary">ABSGL_13274.1 scaffold 13659</name>
</gene>
<feature type="compositionally biased region" description="Basic and acidic residues" evidence="2">
    <location>
        <begin position="445"/>
        <end position="456"/>
    </location>
</feature>
<reference evidence="3" key="1">
    <citation type="submission" date="2016-04" db="EMBL/GenBank/DDBJ databases">
        <authorList>
            <person name="Evans L.H."/>
            <person name="Alamgir A."/>
            <person name="Owens N."/>
            <person name="Weber N.D."/>
            <person name="Virtaneva K."/>
            <person name="Barbian K."/>
            <person name="Babar A."/>
            <person name="Rosenke K."/>
        </authorList>
    </citation>
    <scope>NUCLEOTIDE SEQUENCE [LARGE SCALE GENOMIC DNA]</scope>
    <source>
        <strain evidence="3">CBS 101.48</strain>
    </source>
</reference>
<feature type="compositionally biased region" description="Low complexity" evidence="2">
    <location>
        <begin position="315"/>
        <end position="331"/>
    </location>
</feature>
<dbReference type="EMBL" id="LT554760">
    <property type="protein sequence ID" value="SAM07631.1"/>
    <property type="molecule type" value="Genomic_DNA"/>
</dbReference>
<evidence type="ECO:0008006" key="5">
    <source>
        <dbReference type="Google" id="ProtNLM"/>
    </source>
</evidence>
<dbReference type="PANTHER" id="PTHR31495">
    <property type="entry name" value="PEROXYGENASE 3-RELATED"/>
    <property type="match status" value="1"/>
</dbReference>
<feature type="region of interest" description="Disordered" evidence="2">
    <location>
        <begin position="166"/>
        <end position="189"/>
    </location>
</feature>
<name>A0A163MQQ7_ABSGL</name>
<evidence type="ECO:0000313" key="4">
    <source>
        <dbReference type="Proteomes" id="UP000078561"/>
    </source>
</evidence>
<dbReference type="STRING" id="4829.A0A163MQQ7"/>
<protein>
    <recommendedName>
        <fullName evidence="5">EF-hand domain-containing protein</fullName>
    </recommendedName>
</protein>
<feature type="compositionally biased region" description="Polar residues" evidence="2">
    <location>
        <begin position="457"/>
        <end position="466"/>
    </location>
</feature>
<dbReference type="Pfam" id="PF05042">
    <property type="entry name" value="Caleosin"/>
    <property type="match status" value="1"/>
</dbReference>
<dbReference type="AlphaFoldDB" id="A0A163MQQ7"/>
<dbReference type="InParanoid" id="A0A163MQQ7"/>
<feature type="region of interest" description="Disordered" evidence="2">
    <location>
        <begin position="311"/>
        <end position="374"/>
    </location>
</feature>
<organism evidence="3">
    <name type="scientific">Absidia glauca</name>
    <name type="common">Pin mould</name>
    <dbReference type="NCBI Taxonomy" id="4829"/>
    <lineage>
        <taxon>Eukaryota</taxon>
        <taxon>Fungi</taxon>
        <taxon>Fungi incertae sedis</taxon>
        <taxon>Mucoromycota</taxon>
        <taxon>Mucoromycotina</taxon>
        <taxon>Mucoromycetes</taxon>
        <taxon>Mucorales</taxon>
        <taxon>Cunninghamellaceae</taxon>
        <taxon>Absidia</taxon>
    </lineage>
</organism>